<feature type="domain" description="HTH lacI-type" evidence="4">
    <location>
        <begin position="12"/>
        <end position="66"/>
    </location>
</feature>
<dbReference type="STRING" id="582402.Hbal_1856"/>
<dbReference type="Pfam" id="PF00356">
    <property type="entry name" value="LacI"/>
    <property type="match status" value="1"/>
</dbReference>
<dbReference type="PANTHER" id="PTHR30146">
    <property type="entry name" value="LACI-RELATED TRANSCRIPTIONAL REPRESSOR"/>
    <property type="match status" value="1"/>
</dbReference>
<dbReference type="GO" id="GO:0003700">
    <property type="term" value="F:DNA-binding transcription factor activity"/>
    <property type="evidence" value="ECO:0007669"/>
    <property type="project" value="TreeGrafter"/>
</dbReference>
<proteinExistence type="predicted"/>
<keyword evidence="6" id="KW-1185">Reference proteome</keyword>
<dbReference type="InterPro" id="IPR000843">
    <property type="entry name" value="HTH_LacI"/>
</dbReference>
<dbReference type="OrthoDB" id="234496at2"/>
<dbReference type="Proteomes" id="UP000002745">
    <property type="component" value="Chromosome"/>
</dbReference>
<dbReference type="HOGENOM" id="CLU_037628_6_4_5"/>
<evidence type="ECO:0000313" key="5">
    <source>
        <dbReference type="EMBL" id="ACT59542.1"/>
    </source>
</evidence>
<dbReference type="CDD" id="cd01545">
    <property type="entry name" value="PBP1_SalR"/>
    <property type="match status" value="1"/>
</dbReference>
<dbReference type="PROSITE" id="PS50932">
    <property type="entry name" value="HTH_LACI_2"/>
    <property type="match status" value="1"/>
</dbReference>
<dbReference type="CDD" id="cd01392">
    <property type="entry name" value="HTH_LacI"/>
    <property type="match status" value="1"/>
</dbReference>
<evidence type="ECO:0000256" key="1">
    <source>
        <dbReference type="ARBA" id="ARBA00023015"/>
    </source>
</evidence>
<dbReference type="eggNOG" id="COG1609">
    <property type="taxonomic scope" value="Bacteria"/>
</dbReference>
<reference evidence="6" key="1">
    <citation type="journal article" date="2011" name="J. Bacteriol.">
        <title>Genome sequences of eight morphologically diverse alphaproteobacteria.</title>
        <authorList>
            <consortium name="US DOE Joint Genome Institute"/>
            <person name="Brown P.J."/>
            <person name="Kysela D.T."/>
            <person name="Buechlein A."/>
            <person name="Hemmerich C."/>
            <person name="Brun Y.V."/>
        </authorList>
    </citation>
    <scope>NUCLEOTIDE SEQUENCE [LARGE SCALE GENOMIC DNA]</scope>
    <source>
        <strain evidence="6">ATCC 49814 / DSM 5838 / IFAM 1418</strain>
    </source>
</reference>
<dbReference type="GO" id="GO:0000976">
    <property type="term" value="F:transcription cis-regulatory region binding"/>
    <property type="evidence" value="ECO:0007669"/>
    <property type="project" value="TreeGrafter"/>
</dbReference>
<dbReference type="PROSITE" id="PS00356">
    <property type="entry name" value="HTH_LACI_1"/>
    <property type="match status" value="1"/>
</dbReference>
<dbReference type="Gene3D" id="1.10.260.40">
    <property type="entry name" value="lambda repressor-like DNA-binding domains"/>
    <property type="match status" value="1"/>
</dbReference>
<evidence type="ECO:0000259" key="4">
    <source>
        <dbReference type="PROSITE" id="PS50932"/>
    </source>
</evidence>
<evidence type="ECO:0000256" key="3">
    <source>
        <dbReference type="ARBA" id="ARBA00023163"/>
    </source>
</evidence>
<dbReference type="SMART" id="SM00354">
    <property type="entry name" value="HTH_LACI"/>
    <property type="match status" value="1"/>
</dbReference>
<protein>
    <submittedName>
        <fullName evidence="5">Transcriptional regulator, LacI family</fullName>
    </submittedName>
</protein>
<dbReference type="EMBL" id="CP001678">
    <property type="protein sequence ID" value="ACT59542.1"/>
    <property type="molecule type" value="Genomic_DNA"/>
</dbReference>
<dbReference type="InterPro" id="IPR046335">
    <property type="entry name" value="LacI/GalR-like_sensor"/>
</dbReference>
<evidence type="ECO:0000313" key="6">
    <source>
        <dbReference type="Proteomes" id="UP000002745"/>
    </source>
</evidence>
<evidence type="ECO:0000256" key="2">
    <source>
        <dbReference type="ARBA" id="ARBA00023125"/>
    </source>
</evidence>
<dbReference type="Pfam" id="PF13377">
    <property type="entry name" value="Peripla_BP_3"/>
    <property type="match status" value="1"/>
</dbReference>
<sequence>MTTKKERGKASITLIDVAKHAGVSPMTVSRVLNNLSIVKSATREKVLSSVEELKYSPNQAARSLASGRTTRICLLYGNPSSAYLGELLLGALEAVGKLGFQLIVNRVPEDISPDTLKKDLHSTWDGLIIPAPISDVAGIRRLMDAEGFPAVFLESGGVEGRAHEIGIDDFQASKDMTDFLIGLGHKRIGYIQGHPNHRTSVLRQAGFEDSVSKAGLPFGGELMTPGFFTYRSGIEAGLQLLKSDNPPTAIFASNDDMAAGVLAAASELGLKVPRDVSVVGFDDSPIATTVWPNLTTIRQPLSEMTEQAVRLLSEIINEGNNNVIPKTTSLLDYSLIKRESASAPIS</sequence>
<accession>C6XK97</accession>
<gene>
    <name evidence="5" type="ordered locus">Hbal_1856</name>
</gene>
<keyword evidence="3" id="KW-0804">Transcription</keyword>
<dbReference type="PANTHER" id="PTHR30146:SF153">
    <property type="entry name" value="LACTOSE OPERON REPRESSOR"/>
    <property type="match status" value="1"/>
</dbReference>
<dbReference type="PRINTS" id="PR00036">
    <property type="entry name" value="HTHLACI"/>
</dbReference>
<dbReference type="InterPro" id="IPR010982">
    <property type="entry name" value="Lambda_DNA-bd_dom_sf"/>
</dbReference>
<keyword evidence="1" id="KW-0805">Transcription regulation</keyword>
<dbReference type="Gene3D" id="3.40.50.2300">
    <property type="match status" value="2"/>
</dbReference>
<organism evidence="5 6">
    <name type="scientific">Hirschia baltica (strain ATCC 49814 / DSM 5838 / IFAM 1418)</name>
    <dbReference type="NCBI Taxonomy" id="582402"/>
    <lineage>
        <taxon>Bacteria</taxon>
        <taxon>Pseudomonadati</taxon>
        <taxon>Pseudomonadota</taxon>
        <taxon>Alphaproteobacteria</taxon>
        <taxon>Hyphomonadales</taxon>
        <taxon>Hyphomonadaceae</taxon>
        <taxon>Hirschia</taxon>
    </lineage>
</organism>
<keyword evidence="2" id="KW-0238">DNA-binding</keyword>
<name>C6XK97_HIRBI</name>
<dbReference type="InterPro" id="IPR028082">
    <property type="entry name" value="Peripla_BP_I"/>
</dbReference>
<dbReference type="AlphaFoldDB" id="C6XK97"/>
<dbReference type="RefSeq" id="WP_015827692.1">
    <property type="nucleotide sequence ID" value="NC_012982.1"/>
</dbReference>
<dbReference type="KEGG" id="hba:Hbal_1856"/>
<dbReference type="SUPFAM" id="SSF47413">
    <property type="entry name" value="lambda repressor-like DNA-binding domains"/>
    <property type="match status" value="1"/>
</dbReference>
<dbReference type="SUPFAM" id="SSF53822">
    <property type="entry name" value="Periplasmic binding protein-like I"/>
    <property type="match status" value="1"/>
</dbReference>